<evidence type="ECO:0000313" key="8">
    <source>
        <dbReference type="EMBL" id="MBR7838459.1"/>
    </source>
</evidence>
<evidence type="ECO:0000256" key="3">
    <source>
        <dbReference type="ARBA" id="ARBA00022692"/>
    </source>
</evidence>
<feature type="region of interest" description="Disordered" evidence="6">
    <location>
        <begin position="1"/>
        <end position="62"/>
    </location>
</feature>
<comment type="caution">
    <text evidence="8">The sequence shown here is derived from an EMBL/GenBank/DDBJ whole genome shotgun (WGS) entry which is preliminary data.</text>
</comment>
<comment type="subcellular location">
    <subcellularLocation>
        <location evidence="1">Cell membrane</location>
        <topology evidence="1">Multi-pass membrane protein</topology>
    </subcellularLocation>
</comment>
<dbReference type="AlphaFoldDB" id="A0A941F0T6"/>
<evidence type="ECO:0000256" key="1">
    <source>
        <dbReference type="ARBA" id="ARBA00004651"/>
    </source>
</evidence>
<keyword evidence="9" id="KW-1185">Reference proteome</keyword>
<dbReference type="InterPro" id="IPR022791">
    <property type="entry name" value="L-PG_synthase/AglD"/>
</dbReference>
<feature type="transmembrane region" description="Helical" evidence="7">
    <location>
        <begin position="185"/>
        <end position="205"/>
    </location>
</feature>
<evidence type="ECO:0000313" key="9">
    <source>
        <dbReference type="Proteomes" id="UP000675781"/>
    </source>
</evidence>
<evidence type="ECO:0000256" key="5">
    <source>
        <dbReference type="ARBA" id="ARBA00023136"/>
    </source>
</evidence>
<keyword evidence="4 7" id="KW-1133">Transmembrane helix</keyword>
<protein>
    <submittedName>
        <fullName evidence="8">Flippase-like domain-containing protein</fullName>
    </submittedName>
</protein>
<evidence type="ECO:0000256" key="6">
    <source>
        <dbReference type="SAM" id="MobiDB-lite"/>
    </source>
</evidence>
<feature type="transmembrane region" description="Helical" evidence="7">
    <location>
        <begin position="212"/>
        <end position="234"/>
    </location>
</feature>
<accession>A0A941F0T6</accession>
<dbReference type="EMBL" id="JAGSOG010000292">
    <property type="protein sequence ID" value="MBR7838459.1"/>
    <property type="molecule type" value="Genomic_DNA"/>
</dbReference>
<feature type="transmembrane region" description="Helical" evidence="7">
    <location>
        <begin position="365"/>
        <end position="388"/>
    </location>
</feature>
<keyword evidence="3 7" id="KW-0812">Transmembrane</keyword>
<reference evidence="8" key="1">
    <citation type="submission" date="2021-04" db="EMBL/GenBank/DDBJ databases">
        <title>Genome based classification of Actinospica acidithermotolerans sp. nov., an actinobacterium isolated from an Indonesian hot spring.</title>
        <authorList>
            <person name="Kusuma A.B."/>
            <person name="Putra K.E."/>
            <person name="Nafisah S."/>
            <person name="Loh J."/>
            <person name="Nouioui I."/>
            <person name="Goodfellow M."/>
        </authorList>
    </citation>
    <scope>NUCLEOTIDE SEQUENCE</scope>
    <source>
        <strain evidence="8">CSCA 57</strain>
    </source>
</reference>
<evidence type="ECO:0000256" key="4">
    <source>
        <dbReference type="ARBA" id="ARBA00022989"/>
    </source>
</evidence>
<keyword evidence="2" id="KW-1003">Cell membrane</keyword>
<dbReference type="PANTHER" id="PTHR39087">
    <property type="entry name" value="UPF0104 MEMBRANE PROTEIN MJ1595"/>
    <property type="match status" value="1"/>
</dbReference>
<keyword evidence="5 7" id="KW-0472">Membrane</keyword>
<feature type="transmembrane region" description="Helical" evidence="7">
    <location>
        <begin position="69"/>
        <end position="86"/>
    </location>
</feature>
<feature type="compositionally biased region" description="Basic and acidic residues" evidence="6">
    <location>
        <begin position="51"/>
        <end position="60"/>
    </location>
</feature>
<feature type="compositionally biased region" description="Basic and acidic residues" evidence="6">
    <location>
        <begin position="1"/>
        <end position="11"/>
    </location>
</feature>
<name>A0A941F0T6_9ACTN</name>
<dbReference type="RefSeq" id="WP_212532916.1">
    <property type="nucleotide sequence ID" value="NZ_JAGSOG010000292.1"/>
</dbReference>
<dbReference type="Pfam" id="PF03706">
    <property type="entry name" value="LPG_synthase_TM"/>
    <property type="match status" value="1"/>
</dbReference>
<feature type="transmembrane region" description="Helical" evidence="7">
    <location>
        <begin position="106"/>
        <end position="125"/>
    </location>
</feature>
<feature type="transmembrane region" description="Helical" evidence="7">
    <location>
        <begin position="323"/>
        <end position="345"/>
    </location>
</feature>
<sequence>MAQEMAEDRPQGGRSTGQSDAGGPTAGRADAGESSDVDAGTPAGGPGGPEGEVRPETEQVRRRRLRHRLTQALAVAVIVAVFAFIFPRIASYGAAWRDVSSMTAPWILTLVGVTVVNLVVNWWFITTCLPGLSLPRAAAMNLSSTAVANTVPAGGAIALGVSWNMASAWGFSGEQFTLYTLVSGLWSQFAKFGTPAVALIALSAVGSANHSLVLATVLGTAVFLTALGAVIAALHSDGFMAALGRLAQRFMDWLTGLFHRTGPQHVERGFLDFKHRAAHLLASRGWLISISTLASDLAGWLVQLACLRALGVSAAEVSWEKSFAGYALIRLLTTIPITPGGLGITEVGLTEYLGSGENSAVTDRIAAAILLARALTFVVPIPLGAVNFTVWKWLRRKDDPLG</sequence>
<gene>
    <name evidence="8" type="ORF">KDL01_34655</name>
</gene>
<dbReference type="Proteomes" id="UP000675781">
    <property type="component" value="Unassembled WGS sequence"/>
</dbReference>
<organism evidence="8 9">
    <name type="scientific">Actinospica durhamensis</name>
    <dbReference type="NCBI Taxonomy" id="1508375"/>
    <lineage>
        <taxon>Bacteria</taxon>
        <taxon>Bacillati</taxon>
        <taxon>Actinomycetota</taxon>
        <taxon>Actinomycetes</taxon>
        <taxon>Catenulisporales</taxon>
        <taxon>Actinospicaceae</taxon>
        <taxon>Actinospica</taxon>
    </lineage>
</organism>
<evidence type="ECO:0000256" key="7">
    <source>
        <dbReference type="SAM" id="Phobius"/>
    </source>
</evidence>
<feature type="transmembrane region" description="Helical" evidence="7">
    <location>
        <begin position="146"/>
        <end position="165"/>
    </location>
</feature>
<feature type="transmembrane region" description="Helical" evidence="7">
    <location>
        <begin position="286"/>
        <end position="311"/>
    </location>
</feature>
<dbReference type="PANTHER" id="PTHR39087:SF2">
    <property type="entry name" value="UPF0104 MEMBRANE PROTEIN MJ1595"/>
    <property type="match status" value="1"/>
</dbReference>
<dbReference type="GO" id="GO:0005886">
    <property type="term" value="C:plasma membrane"/>
    <property type="evidence" value="ECO:0007669"/>
    <property type="project" value="UniProtKB-SubCell"/>
</dbReference>
<proteinExistence type="predicted"/>
<evidence type="ECO:0000256" key="2">
    <source>
        <dbReference type="ARBA" id="ARBA00022475"/>
    </source>
</evidence>